<gene>
    <name evidence="1" type="ORF">KCG35_21920</name>
</gene>
<dbReference type="EMBL" id="JAGSOY010000098">
    <property type="protein sequence ID" value="MBU2713722.1"/>
    <property type="molecule type" value="Genomic_DNA"/>
</dbReference>
<name>A0ABS5ZI26_9GAMM</name>
<reference evidence="1 2" key="1">
    <citation type="submission" date="2021-04" db="EMBL/GenBank/DDBJ databases">
        <authorList>
            <person name="Pira H."/>
            <person name="Risdian C."/>
            <person name="Wink J."/>
        </authorList>
    </citation>
    <scope>NUCLEOTIDE SEQUENCE [LARGE SCALE GENOMIC DNA]</scope>
    <source>
        <strain evidence="1 2">WH53</strain>
    </source>
</reference>
<proteinExistence type="predicted"/>
<sequence length="158" mass="18703">MHFAFNREQDAQKKSSGFDEALQYFREKGFQLSWHYWDVWKDERTRAFTVAKITCQDLLMDIRQWVDKALAEGITFHTFKQQLIPLLAQKGWLGFTLSAQGKQIELGTPRRLKIIYDTNLRVARSAGQWTRIQRSKKALPYLLYSLGPSKEHRLMHER</sequence>
<evidence type="ECO:0000313" key="1">
    <source>
        <dbReference type="EMBL" id="MBU2713722.1"/>
    </source>
</evidence>
<accession>A0ABS5ZI26</accession>
<dbReference type="RefSeq" id="WP_215822005.1">
    <property type="nucleotide sequence ID" value="NZ_JAGSOY010000098.1"/>
</dbReference>
<keyword evidence="2" id="KW-1185">Reference proteome</keyword>
<protein>
    <submittedName>
        <fullName evidence="1">Uncharacterized protein</fullName>
    </submittedName>
</protein>
<evidence type="ECO:0000313" key="2">
    <source>
        <dbReference type="Proteomes" id="UP000690515"/>
    </source>
</evidence>
<organism evidence="1 2">
    <name type="scientific">Zooshikella harenae</name>
    <dbReference type="NCBI Taxonomy" id="2827238"/>
    <lineage>
        <taxon>Bacteria</taxon>
        <taxon>Pseudomonadati</taxon>
        <taxon>Pseudomonadota</taxon>
        <taxon>Gammaproteobacteria</taxon>
        <taxon>Oceanospirillales</taxon>
        <taxon>Zooshikellaceae</taxon>
        <taxon>Zooshikella</taxon>
    </lineage>
</organism>
<comment type="caution">
    <text evidence="1">The sequence shown here is derived from an EMBL/GenBank/DDBJ whole genome shotgun (WGS) entry which is preliminary data.</text>
</comment>
<dbReference type="Proteomes" id="UP000690515">
    <property type="component" value="Unassembled WGS sequence"/>
</dbReference>